<dbReference type="STRING" id="679926.Mpet_0101"/>
<dbReference type="GO" id="GO:0003824">
    <property type="term" value="F:catalytic activity"/>
    <property type="evidence" value="ECO:0007669"/>
    <property type="project" value="InterPro"/>
</dbReference>
<accession>E1RDZ1</accession>
<dbReference type="HOGENOM" id="CLU_009273_1_1_2"/>
<reference evidence="8 9" key="1">
    <citation type="journal article" date="2010" name="Stand. Genomic Sci.">
        <title>Complete genome sequence of Methanoplanus petrolearius type strain (SEBR 4847).</title>
        <authorList>
            <person name="Brambilla E."/>
            <person name="Djao O.D."/>
            <person name="Daligault H."/>
            <person name="Lapidus A."/>
            <person name="Lucas S."/>
            <person name="Hammon N."/>
            <person name="Nolan M."/>
            <person name="Tice H."/>
            <person name="Cheng J.F."/>
            <person name="Han C."/>
            <person name="Tapia R."/>
            <person name="Goodwin L."/>
            <person name="Pitluck S."/>
            <person name="Liolios K."/>
            <person name="Ivanova N."/>
            <person name="Mavromatis K."/>
            <person name="Mikhailova N."/>
            <person name="Pati A."/>
            <person name="Chen A."/>
            <person name="Palaniappan K."/>
            <person name="Land M."/>
            <person name="Hauser L."/>
            <person name="Chang Y.J."/>
            <person name="Jeffries C.D."/>
            <person name="Rohde M."/>
            <person name="Spring S."/>
            <person name="Sikorski J."/>
            <person name="Goker M."/>
            <person name="Woyke T."/>
            <person name="Bristow J."/>
            <person name="Eisen J.A."/>
            <person name="Markowitz V."/>
            <person name="Hugenholtz P."/>
            <person name="Kyrpides N.C."/>
            <person name="Klenk H.P."/>
        </authorList>
    </citation>
    <scope>NUCLEOTIDE SEQUENCE [LARGE SCALE GENOMIC DNA]</scope>
    <source>
        <strain evidence="9">DSM 11571 / OCM 486 / SEBR 4847</strain>
    </source>
</reference>
<evidence type="ECO:0000256" key="6">
    <source>
        <dbReference type="ARBA" id="ARBA00023014"/>
    </source>
</evidence>
<dbReference type="PROSITE" id="PS51918">
    <property type="entry name" value="RADICAL_SAM"/>
    <property type="match status" value="1"/>
</dbReference>
<dbReference type="SFLD" id="SFLDG01067">
    <property type="entry name" value="SPASM/twitch_domain_containing"/>
    <property type="match status" value="1"/>
</dbReference>
<dbReference type="RefSeq" id="WP_013328061.1">
    <property type="nucleotide sequence ID" value="NC_014507.1"/>
</dbReference>
<dbReference type="Gene3D" id="3.20.20.70">
    <property type="entry name" value="Aldolase class I"/>
    <property type="match status" value="1"/>
</dbReference>
<proteinExistence type="predicted"/>
<dbReference type="Pfam" id="PF13186">
    <property type="entry name" value="SPASM"/>
    <property type="match status" value="1"/>
</dbReference>
<evidence type="ECO:0000256" key="1">
    <source>
        <dbReference type="ARBA" id="ARBA00001966"/>
    </source>
</evidence>
<evidence type="ECO:0000256" key="3">
    <source>
        <dbReference type="ARBA" id="ARBA00022691"/>
    </source>
</evidence>
<evidence type="ECO:0000256" key="5">
    <source>
        <dbReference type="ARBA" id="ARBA00023004"/>
    </source>
</evidence>
<dbReference type="AlphaFoldDB" id="E1RDZ1"/>
<dbReference type="CDD" id="cd21109">
    <property type="entry name" value="SPASM"/>
    <property type="match status" value="1"/>
</dbReference>
<dbReference type="GeneID" id="9742539"/>
<evidence type="ECO:0000259" key="7">
    <source>
        <dbReference type="PROSITE" id="PS51918"/>
    </source>
</evidence>
<protein>
    <submittedName>
        <fullName evidence="8">Radical SAM domain protein</fullName>
    </submittedName>
</protein>
<dbReference type="SUPFAM" id="SSF102114">
    <property type="entry name" value="Radical SAM enzymes"/>
    <property type="match status" value="1"/>
</dbReference>
<dbReference type="CDD" id="cd01335">
    <property type="entry name" value="Radical_SAM"/>
    <property type="match status" value="1"/>
</dbReference>
<dbReference type="PANTHER" id="PTHR11228">
    <property type="entry name" value="RADICAL SAM DOMAIN PROTEIN"/>
    <property type="match status" value="1"/>
</dbReference>
<dbReference type="GO" id="GO:0051536">
    <property type="term" value="F:iron-sulfur cluster binding"/>
    <property type="evidence" value="ECO:0007669"/>
    <property type="project" value="UniProtKB-KW"/>
</dbReference>
<dbReference type="EMBL" id="CP002117">
    <property type="protein sequence ID" value="ADN34882.1"/>
    <property type="molecule type" value="Genomic_DNA"/>
</dbReference>
<dbReference type="GO" id="GO:0046872">
    <property type="term" value="F:metal ion binding"/>
    <property type="evidence" value="ECO:0007669"/>
    <property type="project" value="UniProtKB-KW"/>
</dbReference>
<keyword evidence="5" id="KW-0408">Iron</keyword>
<keyword evidence="4" id="KW-0479">Metal-binding</keyword>
<gene>
    <name evidence="8" type="ordered locus">Mpet_0101</name>
</gene>
<dbReference type="InterPro" id="IPR013785">
    <property type="entry name" value="Aldolase_TIM"/>
</dbReference>
<keyword evidence="6" id="KW-0411">Iron-sulfur</keyword>
<dbReference type="InterPro" id="IPR050377">
    <property type="entry name" value="Radical_SAM_PqqE_MftC-like"/>
</dbReference>
<evidence type="ECO:0000313" key="9">
    <source>
        <dbReference type="Proteomes" id="UP000006565"/>
    </source>
</evidence>
<organism evidence="8 9">
    <name type="scientific">Methanolacinia petrolearia (strain DSM 11571 / OCM 486 / SEBR 4847)</name>
    <name type="common">Methanoplanus petrolearius</name>
    <dbReference type="NCBI Taxonomy" id="679926"/>
    <lineage>
        <taxon>Archaea</taxon>
        <taxon>Methanobacteriati</taxon>
        <taxon>Methanobacteriota</taxon>
        <taxon>Stenosarchaea group</taxon>
        <taxon>Methanomicrobia</taxon>
        <taxon>Methanomicrobiales</taxon>
        <taxon>Methanomicrobiaceae</taxon>
        <taxon>Methanolacinia</taxon>
    </lineage>
</organism>
<sequence>MNTQNKYVPPILQVEPSTDCNLDCPFCFRKKYSQKGENINFEVFKKAVDQQGFRYLSLHGWGEPLMNPYLVDMIKYGAEKGFSVNFTTNATLVGEKAEGLLSSGVGIIAFSIPDLSLFSPDISGNIKYFHELKKQKGFTFPKTYINIAMMECNFDTVEETLSISNDLGVDAVNFERSYPWKPEYTKEEEKIFRKVNDFTEKTGLKITLPVPHTLPCRLFNTTLFMRYNGDMTPCCYRPDIVFGNINSETFDEIMHKRNIFREEMAEDPICSVCGI</sequence>
<dbReference type="InterPro" id="IPR023885">
    <property type="entry name" value="4Fe4S-binding_SPASM_dom"/>
</dbReference>
<keyword evidence="2" id="KW-0004">4Fe-4S</keyword>
<evidence type="ECO:0000256" key="2">
    <source>
        <dbReference type="ARBA" id="ARBA00022485"/>
    </source>
</evidence>
<dbReference type="InterPro" id="IPR007197">
    <property type="entry name" value="rSAM"/>
</dbReference>
<dbReference type="OrthoDB" id="5620at2157"/>
<dbReference type="SFLD" id="SFLDG01387">
    <property type="entry name" value="BtrN-like_SPASM_domain_contain"/>
    <property type="match status" value="1"/>
</dbReference>
<evidence type="ECO:0000313" key="8">
    <source>
        <dbReference type="EMBL" id="ADN34882.1"/>
    </source>
</evidence>
<dbReference type="Proteomes" id="UP000006565">
    <property type="component" value="Chromosome"/>
</dbReference>
<dbReference type="Pfam" id="PF04055">
    <property type="entry name" value="Radical_SAM"/>
    <property type="match status" value="1"/>
</dbReference>
<dbReference type="eggNOG" id="arCOG00938">
    <property type="taxonomic scope" value="Archaea"/>
</dbReference>
<name>E1RDZ1_METP4</name>
<dbReference type="KEGG" id="mpi:Mpet_0101"/>
<keyword evidence="9" id="KW-1185">Reference proteome</keyword>
<dbReference type="PANTHER" id="PTHR11228:SF7">
    <property type="entry name" value="PQQA PEPTIDE CYCLASE"/>
    <property type="match status" value="1"/>
</dbReference>
<evidence type="ECO:0000256" key="4">
    <source>
        <dbReference type="ARBA" id="ARBA00022723"/>
    </source>
</evidence>
<keyword evidence="3" id="KW-0949">S-adenosyl-L-methionine</keyword>
<feature type="domain" description="Radical SAM core" evidence="7">
    <location>
        <begin position="6"/>
        <end position="217"/>
    </location>
</feature>
<dbReference type="InterPro" id="IPR034391">
    <property type="entry name" value="AdoMet-like_SPASM_containing"/>
</dbReference>
<dbReference type="InterPro" id="IPR058240">
    <property type="entry name" value="rSAM_sf"/>
</dbReference>
<comment type="cofactor">
    <cofactor evidence="1">
        <name>[4Fe-4S] cluster</name>
        <dbReference type="ChEBI" id="CHEBI:49883"/>
    </cofactor>
</comment>
<dbReference type="SFLD" id="SFLDS00029">
    <property type="entry name" value="Radical_SAM"/>
    <property type="match status" value="1"/>
</dbReference>